<keyword evidence="3" id="KW-1185">Reference proteome</keyword>
<organism evidence="2 3">
    <name type="scientific">Eumeta variegata</name>
    <name type="common">Bagworm moth</name>
    <name type="synonym">Eumeta japonica</name>
    <dbReference type="NCBI Taxonomy" id="151549"/>
    <lineage>
        <taxon>Eukaryota</taxon>
        <taxon>Metazoa</taxon>
        <taxon>Ecdysozoa</taxon>
        <taxon>Arthropoda</taxon>
        <taxon>Hexapoda</taxon>
        <taxon>Insecta</taxon>
        <taxon>Pterygota</taxon>
        <taxon>Neoptera</taxon>
        <taxon>Endopterygota</taxon>
        <taxon>Lepidoptera</taxon>
        <taxon>Glossata</taxon>
        <taxon>Ditrysia</taxon>
        <taxon>Tineoidea</taxon>
        <taxon>Psychidae</taxon>
        <taxon>Oiketicinae</taxon>
        <taxon>Eumeta</taxon>
    </lineage>
</organism>
<dbReference type="AlphaFoldDB" id="A0A4C1SXY2"/>
<accession>A0A4C1SXY2</accession>
<protein>
    <submittedName>
        <fullName evidence="2">Uncharacterized protein</fullName>
    </submittedName>
</protein>
<proteinExistence type="predicted"/>
<gene>
    <name evidence="2" type="ORF">EVAR_5157_1</name>
</gene>
<evidence type="ECO:0000313" key="2">
    <source>
        <dbReference type="EMBL" id="GBP05871.1"/>
    </source>
</evidence>
<dbReference type="Proteomes" id="UP000299102">
    <property type="component" value="Unassembled WGS sequence"/>
</dbReference>
<dbReference type="EMBL" id="BGZK01000019">
    <property type="protein sequence ID" value="GBP05871.1"/>
    <property type="molecule type" value="Genomic_DNA"/>
</dbReference>
<name>A0A4C1SXY2_EUMVA</name>
<comment type="caution">
    <text evidence="2">The sequence shown here is derived from an EMBL/GenBank/DDBJ whole genome shotgun (WGS) entry which is preliminary data.</text>
</comment>
<feature type="region of interest" description="Disordered" evidence="1">
    <location>
        <begin position="38"/>
        <end position="83"/>
    </location>
</feature>
<feature type="compositionally biased region" description="Polar residues" evidence="1">
    <location>
        <begin position="46"/>
        <end position="58"/>
    </location>
</feature>
<evidence type="ECO:0000256" key="1">
    <source>
        <dbReference type="SAM" id="MobiDB-lite"/>
    </source>
</evidence>
<reference evidence="2 3" key="1">
    <citation type="journal article" date="2019" name="Commun. Biol.">
        <title>The bagworm genome reveals a unique fibroin gene that provides high tensile strength.</title>
        <authorList>
            <person name="Kono N."/>
            <person name="Nakamura H."/>
            <person name="Ohtoshi R."/>
            <person name="Tomita M."/>
            <person name="Numata K."/>
            <person name="Arakawa K."/>
        </authorList>
    </citation>
    <scope>NUCLEOTIDE SEQUENCE [LARGE SCALE GENOMIC DNA]</scope>
</reference>
<evidence type="ECO:0000313" key="3">
    <source>
        <dbReference type="Proteomes" id="UP000299102"/>
    </source>
</evidence>
<sequence length="83" mass="9305">MRWRREGGAPPAGEGASRHLLLRLAVSRDKRACDALERRWSPPPMNTSNPKEVTSTLPDSWIRMGCPMDRERTDGESVLMEGA</sequence>